<dbReference type="RefSeq" id="WP_058858343.1">
    <property type="nucleotide sequence ID" value="NZ_BJZR01000028.1"/>
</dbReference>
<evidence type="ECO:0000256" key="1">
    <source>
        <dbReference type="SAM" id="MobiDB-lite"/>
    </source>
</evidence>
<dbReference type="EMBL" id="BJZR01000028">
    <property type="protein sequence ID" value="GEO92007.1"/>
    <property type="molecule type" value="Genomic_DNA"/>
</dbReference>
<reference evidence="4 6" key="2">
    <citation type="submission" date="2019-07" db="EMBL/GenBank/DDBJ databases">
        <title>Whole genome shotgun sequence of Kocuria flava NBRC 107626.</title>
        <authorList>
            <person name="Hosoyama A."/>
            <person name="Uohara A."/>
            <person name="Ohji S."/>
            <person name="Ichikawa N."/>
        </authorList>
    </citation>
    <scope>NUCLEOTIDE SEQUENCE [LARGE SCALE GENOMIC DNA]</scope>
    <source>
        <strain evidence="4 6">NBRC 107626</strain>
    </source>
</reference>
<sequence length="148" mass="15817">MTTKFTHAALGTLGAGALLFAGMSSASAALPYASSESYDTVSCNSIGATEYCHAATGTRSGHANPAGRGLNKDKYEAVHTTTVDGELVREQEFTKKEITAWDIPWPHVSHVVEKGTVTTPDGHCRYHSVSHSSNSEVRVNHHRSTCDS</sequence>
<evidence type="ECO:0000313" key="5">
    <source>
        <dbReference type="Proteomes" id="UP000057181"/>
    </source>
</evidence>
<dbReference type="KEGG" id="kfv:AS188_07555"/>
<dbReference type="EMBL" id="CP013254">
    <property type="protein sequence ID" value="ALU39632.1"/>
    <property type="molecule type" value="Genomic_DNA"/>
</dbReference>
<evidence type="ECO:0000256" key="2">
    <source>
        <dbReference type="SAM" id="SignalP"/>
    </source>
</evidence>
<dbReference type="Proteomes" id="UP000321155">
    <property type="component" value="Unassembled WGS sequence"/>
</dbReference>
<protein>
    <submittedName>
        <fullName evidence="3">Uncharacterized protein</fullName>
    </submittedName>
</protein>
<evidence type="ECO:0000313" key="4">
    <source>
        <dbReference type="EMBL" id="GEO92007.1"/>
    </source>
</evidence>
<keyword evidence="6" id="KW-1185">Reference proteome</keyword>
<feature type="signal peptide" evidence="2">
    <location>
        <begin position="1"/>
        <end position="28"/>
    </location>
</feature>
<organism evidence="3 5">
    <name type="scientific">Kocuria flava</name>
    <dbReference type="NCBI Taxonomy" id="446860"/>
    <lineage>
        <taxon>Bacteria</taxon>
        <taxon>Bacillati</taxon>
        <taxon>Actinomycetota</taxon>
        <taxon>Actinomycetes</taxon>
        <taxon>Micrococcales</taxon>
        <taxon>Micrococcaceae</taxon>
        <taxon>Kocuria</taxon>
    </lineage>
</organism>
<feature type="chain" id="PRO_5044547224" evidence="2">
    <location>
        <begin position="29"/>
        <end position="148"/>
    </location>
</feature>
<feature type="region of interest" description="Disordered" evidence="1">
    <location>
        <begin position="128"/>
        <end position="148"/>
    </location>
</feature>
<evidence type="ECO:0000313" key="6">
    <source>
        <dbReference type="Proteomes" id="UP000321155"/>
    </source>
</evidence>
<evidence type="ECO:0000313" key="3">
    <source>
        <dbReference type="EMBL" id="ALU39632.1"/>
    </source>
</evidence>
<name>A0A0U3HWG7_9MICC</name>
<dbReference type="AlphaFoldDB" id="A0A0U3HWG7"/>
<dbReference type="Proteomes" id="UP000057181">
    <property type="component" value="Chromosome"/>
</dbReference>
<proteinExistence type="predicted"/>
<reference evidence="3 5" key="1">
    <citation type="submission" date="2015-11" db="EMBL/GenBank/DDBJ databases">
        <title>Complete Genome Sequence of Kocuria flava strain HO-9041.</title>
        <authorList>
            <person name="Zhou M."/>
            <person name="Dai J."/>
        </authorList>
    </citation>
    <scope>NUCLEOTIDE SEQUENCE [LARGE SCALE GENOMIC DNA]</scope>
    <source>
        <strain evidence="3 5">HO-9041</strain>
    </source>
</reference>
<gene>
    <name evidence="3" type="ORF">AS188_07555</name>
    <name evidence="4" type="ORF">KFL01_13130</name>
</gene>
<accession>A0A0U3HWG7</accession>
<keyword evidence="2" id="KW-0732">Signal</keyword>